<dbReference type="GeneID" id="93653996"/>
<evidence type="ECO:0000256" key="1">
    <source>
        <dbReference type="ARBA" id="ARBA00005521"/>
    </source>
</evidence>
<dbReference type="InterPro" id="IPR045913">
    <property type="entry name" value="TBC20/Gyp8-like"/>
</dbReference>
<feature type="compositionally biased region" description="Low complexity" evidence="4">
    <location>
        <begin position="12"/>
        <end position="27"/>
    </location>
</feature>
<gene>
    <name evidence="7" type="ORF">I9W82_005367</name>
</gene>
<dbReference type="InterPro" id="IPR000195">
    <property type="entry name" value="Rab-GAP-TBC_dom"/>
</dbReference>
<dbReference type="Gene3D" id="1.10.8.1310">
    <property type="match status" value="1"/>
</dbReference>
<proteinExistence type="inferred from homology"/>
<dbReference type="Pfam" id="PF00566">
    <property type="entry name" value="RabGAP-TBC"/>
    <property type="match status" value="1"/>
</dbReference>
<dbReference type="GO" id="GO:0005096">
    <property type="term" value="F:GTPase activator activity"/>
    <property type="evidence" value="ECO:0007669"/>
    <property type="project" value="UniProtKB-KW"/>
</dbReference>
<keyword evidence="5" id="KW-1133">Transmembrane helix</keyword>
<sequence length="687" mass="78116">MSNSEVSIESYSTTPIASSRTSSTSSSQNDNWVHMDDGEASLRRLQGPLEDSFIQEIRKMKVEAIQKVIDKEQEEIIMETSGIDDASMKEVNSTIESGEKKQQPENKEDRVDTWCRYLRVTTSDAAPSTSLLSSPACPTAATFSPESLLEDLNSIDLPPHKDEEQVKLDIQRSFTILSHIQSVVHNTSIPAMSSSSSVTSSSEVNEQLEKGSSFATILSTSDINSLKKILFNLIIKVLRKYPCLNYYQGYHDIASIVLLVCYKANHNESIEKDIDQEMAFNILEKLTLFHLRDFMLTDINLSVNHLRLVPAIIESVDEQMFQLIKQTSTSYQTFNGHFDYKFLQPLSSILTLYSHDLTNLSQILHIWDTVLSHGTVLMSSYIYASSILILKPKIWAALKLDSEQREFTSIDADLVHTYLSPTRLFDELADSDLERIIEKAKQIYEECPIQNSQAWTKWFDEYNKHSVLLTTSSPNLTHNEIDETYSCLFTDESKLAELILTQDDEIHKQVLDELQEQQDLLKQQEEDELLHNSLSSSYEDDSDIESSNLDSLSSSLTLNTSQSIHKFTSSRLFKSIFSSPDDANDNDNDNEKKTVIKSWTWFKWSNLYKISITVGVIGVFLHYLIIKNYDYRQILNGEVINNLRESISYTGTFIGKMLSGTTSTTMSPKNILQVGTGTLQNTIYRFE</sequence>
<keyword evidence="8" id="KW-1185">Reference proteome</keyword>
<dbReference type="SUPFAM" id="SSF47923">
    <property type="entry name" value="Ypt/Rab-GAP domain of gyp1p"/>
    <property type="match status" value="1"/>
</dbReference>
<keyword evidence="5" id="KW-0812">Transmembrane</keyword>
<dbReference type="AlphaFoldDB" id="A0A8H7ZD35"/>
<keyword evidence="5" id="KW-0472">Membrane</keyword>
<protein>
    <recommendedName>
        <fullName evidence="2">Oxidant-induced cell-cycle arrest protein 5</fullName>
    </recommendedName>
</protein>
<dbReference type="PANTHER" id="PTHR20913">
    <property type="entry name" value="TBC1 DOMAIN FAMILY MEMBER 20/GTPASE"/>
    <property type="match status" value="1"/>
</dbReference>
<dbReference type="RefSeq" id="XP_067546847.1">
    <property type="nucleotide sequence ID" value="XM_067694536.1"/>
</dbReference>
<dbReference type="GO" id="GO:0006888">
    <property type="term" value="P:endoplasmic reticulum to Golgi vesicle-mediated transport"/>
    <property type="evidence" value="ECO:0007669"/>
    <property type="project" value="TreeGrafter"/>
</dbReference>
<organism evidence="7 8">
    <name type="scientific">Candida metapsilosis</name>
    <dbReference type="NCBI Taxonomy" id="273372"/>
    <lineage>
        <taxon>Eukaryota</taxon>
        <taxon>Fungi</taxon>
        <taxon>Dikarya</taxon>
        <taxon>Ascomycota</taxon>
        <taxon>Saccharomycotina</taxon>
        <taxon>Pichiomycetes</taxon>
        <taxon>Debaryomycetaceae</taxon>
        <taxon>Candida/Lodderomyces clade</taxon>
        <taxon>Candida</taxon>
    </lineage>
</organism>
<feature type="region of interest" description="Disordered" evidence="4">
    <location>
        <begin position="1"/>
        <end position="35"/>
    </location>
</feature>
<feature type="domain" description="Rab-GAP TBC" evidence="6">
    <location>
        <begin position="104"/>
        <end position="374"/>
    </location>
</feature>
<dbReference type="PROSITE" id="PS50086">
    <property type="entry name" value="TBC_RABGAP"/>
    <property type="match status" value="1"/>
</dbReference>
<keyword evidence="3" id="KW-0343">GTPase activation</keyword>
<feature type="compositionally biased region" description="Polar residues" evidence="4">
    <location>
        <begin position="1"/>
        <end position="11"/>
    </location>
</feature>
<feature type="transmembrane region" description="Helical" evidence="5">
    <location>
        <begin position="607"/>
        <end position="626"/>
    </location>
</feature>
<dbReference type="Proteomes" id="UP000669133">
    <property type="component" value="Unassembled WGS sequence"/>
</dbReference>
<dbReference type="OrthoDB" id="206700at2759"/>
<comment type="similarity">
    <text evidence="1">Belongs to the OCA5 family.</text>
</comment>
<dbReference type="Gene3D" id="1.10.472.80">
    <property type="entry name" value="Ypt/Rab-GAP domain of gyp1p, domain 3"/>
    <property type="match status" value="1"/>
</dbReference>
<evidence type="ECO:0000256" key="5">
    <source>
        <dbReference type="SAM" id="Phobius"/>
    </source>
</evidence>
<accession>A0A8H7ZD35</accession>
<evidence type="ECO:0000259" key="6">
    <source>
        <dbReference type="PROSITE" id="PS50086"/>
    </source>
</evidence>
<reference evidence="7 8" key="1">
    <citation type="submission" date="2020-12" db="EMBL/GenBank/DDBJ databases">
        <title>Effect of drift, selection, and recombination on the evolution of hybrid genomes in Candida yeast pathogens.</title>
        <authorList>
            <person name="Mixao V."/>
            <person name="Ksiezopolska E."/>
            <person name="Saus E."/>
            <person name="Boekhout T."/>
            <person name="Gacser A."/>
            <person name="Gabaldon T."/>
        </authorList>
    </citation>
    <scope>NUCLEOTIDE SEQUENCE [LARGE SCALE GENOMIC DNA]</scope>
    <source>
        <strain evidence="7 8">BP57</strain>
    </source>
</reference>
<evidence type="ECO:0000313" key="8">
    <source>
        <dbReference type="Proteomes" id="UP000669133"/>
    </source>
</evidence>
<dbReference type="PANTHER" id="PTHR20913:SF7">
    <property type="entry name" value="RE60063P"/>
    <property type="match status" value="1"/>
</dbReference>
<dbReference type="InterPro" id="IPR035969">
    <property type="entry name" value="Rab-GAP_TBC_sf"/>
</dbReference>
<evidence type="ECO:0000313" key="7">
    <source>
        <dbReference type="EMBL" id="KAG5417731.1"/>
    </source>
</evidence>
<evidence type="ECO:0000256" key="4">
    <source>
        <dbReference type="SAM" id="MobiDB-lite"/>
    </source>
</evidence>
<dbReference type="GO" id="GO:0005789">
    <property type="term" value="C:endoplasmic reticulum membrane"/>
    <property type="evidence" value="ECO:0007669"/>
    <property type="project" value="TreeGrafter"/>
</dbReference>
<dbReference type="EMBL" id="JAEOAQ010000007">
    <property type="protein sequence ID" value="KAG5417731.1"/>
    <property type="molecule type" value="Genomic_DNA"/>
</dbReference>
<evidence type="ECO:0000256" key="3">
    <source>
        <dbReference type="ARBA" id="ARBA00022468"/>
    </source>
</evidence>
<evidence type="ECO:0000256" key="2">
    <source>
        <dbReference type="ARBA" id="ARBA00019144"/>
    </source>
</evidence>
<name>A0A8H7ZD35_9ASCO</name>
<comment type="caution">
    <text evidence="7">The sequence shown here is derived from an EMBL/GenBank/DDBJ whole genome shotgun (WGS) entry which is preliminary data.</text>
</comment>